<dbReference type="Pfam" id="PF24832">
    <property type="entry name" value="DUF7716"/>
    <property type="match status" value="1"/>
</dbReference>
<dbReference type="Proteomes" id="UP000011511">
    <property type="component" value="Unassembled WGS sequence"/>
</dbReference>
<keyword evidence="3" id="KW-1185">Reference proteome</keyword>
<dbReference type="InterPro" id="IPR056133">
    <property type="entry name" value="DUF7716"/>
</dbReference>
<evidence type="ECO:0000313" key="2">
    <source>
        <dbReference type="EMBL" id="ELY91970.1"/>
    </source>
</evidence>
<dbReference type="EMBL" id="AOIK01000002">
    <property type="protein sequence ID" value="ELY91970.1"/>
    <property type="molecule type" value="Genomic_DNA"/>
</dbReference>
<feature type="domain" description="DUF7716" evidence="1">
    <location>
        <begin position="3"/>
        <end position="81"/>
    </location>
</feature>
<gene>
    <name evidence="2" type="ORF">C485_00465</name>
</gene>
<name>L9ZZM3_NATA2</name>
<proteinExistence type="predicted"/>
<evidence type="ECO:0000313" key="3">
    <source>
        <dbReference type="Proteomes" id="UP000011511"/>
    </source>
</evidence>
<accession>L9ZZM3</accession>
<comment type="caution">
    <text evidence="2">The sequence shown here is derived from an EMBL/GenBank/DDBJ whole genome shotgun (WGS) entry which is preliminary data.</text>
</comment>
<sequence>MQSYPRNHALFVPTAVDWRLDMPCLVLDPDDESPVVGERPVEDGLTRDAVRGVVENAQARLEDPPVDTLCGALSYYYEHDASPAFEESADEGGSRER</sequence>
<reference evidence="2 3" key="1">
    <citation type="journal article" date="2014" name="PLoS Genet.">
        <title>Phylogenetically driven sequencing of extremely halophilic archaea reveals strategies for static and dynamic osmo-response.</title>
        <authorList>
            <person name="Becker E.A."/>
            <person name="Seitzer P.M."/>
            <person name="Tritt A."/>
            <person name="Larsen D."/>
            <person name="Krusor M."/>
            <person name="Yao A.I."/>
            <person name="Wu D."/>
            <person name="Madern D."/>
            <person name="Eisen J.A."/>
            <person name="Darling A.E."/>
            <person name="Facciotti M.T."/>
        </authorList>
    </citation>
    <scope>NUCLEOTIDE SEQUENCE [LARGE SCALE GENOMIC DNA]</scope>
    <source>
        <strain evidence="2 3">JCM 12890</strain>
    </source>
</reference>
<protein>
    <recommendedName>
        <fullName evidence="1">DUF7716 domain-containing protein</fullName>
    </recommendedName>
</protein>
<dbReference type="PATRIC" id="fig|1227494.3.peg.88"/>
<organism evidence="2 3">
    <name type="scientific">Natrinema altunense (strain JCM 12890 / CGMCC 1.3731 / AJ2)</name>
    <dbReference type="NCBI Taxonomy" id="1227494"/>
    <lineage>
        <taxon>Archaea</taxon>
        <taxon>Methanobacteriati</taxon>
        <taxon>Methanobacteriota</taxon>
        <taxon>Stenosarchaea group</taxon>
        <taxon>Halobacteria</taxon>
        <taxon>Halobacteriales</taxon>
        <taxon>Natrialbaceae</taxon>
        <taxon>Natrinema</taxon>
    </lineage>
</organism>
<dbReference type="AlphaFoldDB" id="L9ZZM3"/>
<evidence type="ECO:0000259" key="1">
    <source>
        <dbReference type="Pfam" id="PF24832"/>
    </source>
</evidence>